<dbReference type="InterPro" id="IPR015943">
    <property type="entry name" value="WD40/YVTN_repeat-like_dom_sf"/>
</dbReference>
<dbReference type="EMBL" id="JARKIF010000003">
    <property type="protein sequence ID" value="KAJ7643678.1"/>
    <property type="molecule type" value="Genomic_DNA"/>
</dbReference>
<organism evidence="1 2">
    <name type="scientific">Roridomyces roridus</name>
    <dbReference type="NCBI Taxonomy" id="1738132"/>
    <lineage>
        <taxon>Eukaryota</taxon>
        <taxon>Fungi</taxon>
        <taxon>Dikarya</taxon>
        <taxon>Basidiomycota</taxon>
        <taxon>Agaricomycotina</taxon>
        <taxon>Agaricomycetes</taxon>
        <taxon>Agaricomycetidae</taxon>
        <taxon>Agaricales</taxon>
        <taxon>Marasmiineae</taxon>
        <taxon>Mycenaceae</taxon>
        <taxon>Roridomyces</taxon>
    </lineage>
</organism>
<evidence type="ECO:0000313" key="2">
    <source>
        <dbReference type="Proteomes" id="UP001221142"/>
    </source>
</evidence>
<gene>
    <name evidence="1" type="ORF">FB45DRAFT_895738</name>
</gene>
<protein>
    <submittedName>
        <fullName evidence="1">Uncharacterized protein</fullName>
    </submittedName>
</protein>
<accession>A0AAD7CA81</accession>
<dbReference type="AlphaFoldDB" id="A0AAD7CA81"/>
<dbReference type="Gene3D" id="2.130.10.10">
    <property type="entry name" value="YVTN repeat-like/Quinoprotein amine dehydrogenase"/>
    <property type="match status" value="1"/>
</dbReference>
<dbReference type="InterPro" id="IPR011044">
    <property type="entry name" value="Quino_amine_DH_bsu"/>
</dbReference>
<dbReference type="Proteomes" id="UP001221142">
    <property type="component" value="Unassembled WGS sequence"/>
</dbReference>
<sequence>MTTVSIGTSPIAHAHPYVACHDQSSNVLSLWTFGEEPLLHATIEDQVSRNIRPHAVSADRLLTQSIDDDGKSTILVHSLSDGRILSSYPLGSGAVYISREGFIAGCDERAKLHVYELAADGQLAERELRGQAASNSSDIPQAVHLTADVLIHSQVRHPDPTVHLTRLSPDAPPSQASFPLTRTPPDDIPGVVMNSMLVNSLAIPSSSTFITAHVEQVLDFTEDCPKTALRCIDAETLALGWCTLIDQHTEWLRYSTVGRGVVLAFGLLGTEEGAGLIALDATTGTILRTERIGLPPNKCGSLPNAVGGVHCDLTPSGDRVVVLFGDGQISSVSVETFLASGFVRDGESGLLMTSPCPEIPLSTPTNAKERRGKTNGAWTWINRAFVTEGGVVVVPNKGTDFVVLKW</sequence>
<keyword evidence="2" id="KW-1185">Reference proteome</keyword>
<reference evidence="1" key="1">
    <citation type="submission" date="2023-03" db="EMBL/GenBank/DDBJ databases">
        <title>Massive genome expansion in bonnet fungi (Mycena s.s.) driven by repeated elements and novel gene families across ecological guilds.</title>
        <authorList>
            <consortium name="Lawrence Berkeley National Laboratory"/>
            <person name="Harder C.B."/>
            <person name="Miyauchi S."/>
            <person name="Viragh M."/>
            <person name="Kuo A."/>
            <person name="Thoen E."/>
            <person name="Andreopoulos B."/>
            <person name="Lu D."/>
            <person name="Skrede I."/>
            <person name="Drula E."/>
            <person name="Henrissat B."/>
            <person name="Morin E."/>
            <person name="Kohler A."/>
            <person name="Barry K."/>
            <person name="LaButti K."/>
            <person name="Morin E."/>
            <person name="Salamov A."/>
            <person name="Lipzen A."/>
            <person name="Mereny Z."/>
            <person name="Hegedus B."/>
            <person name="Baldrian P."/>
            <person name="Stursova M."/>
            <person name="Weitz H."/>
            <person name="Taylor A."/>
            <person name="Grigoriev I.V."/>
            <person name="Nagy L.G."/>
            <person name="Martin F."/>
            <person name="Kauserud H."/>
        </authorList>
    </citation>
    <scope>NUCLEOTIDE SEQUENCE</scope>
    <source>
        <strain evidence="1">9284</strain>
    </source>
</reference>
<comment type="caution">
    <text evidence="1">The sequence shown here is derived from an EMBL/GenBank/DDBJ whole genome shotgun (WGS) entry which is preliminary data.</text>
</comment>
<evidence type="ECO:0000313" key="1">
    <source>
        <dbReference type="EMBL" id="KAJ7643678.1"/>
    </source>
</evidence>
<dbReference type="SUPFAM" id="SSF50969">
    <property type="entry name" value="YVTN repeat-like/Quinoprotein amine dehydrogenase"/>
    <property type="match status" value="1"/>
</dbReference>
<name>A0AAD7CA81_9AGAR</name>
<proteinExistence type="predicted"/>